<feature type="region of interest" description="Disordered" evidence="1">
    <location>
        <begin position="280"/>
        <end position="420"/>
    </location>
</feature>
<evidence type="ECO:0000256" key="1">
    <source>
        <dbReference type="SAM" id="MobiDB-lite"/>
    </source>
</evidence>
<feature type="compositionally biased region" description="Polar residues" evidence="1">
    <location>
        <begin position="96"/>
        <end position="115"/>
    </location>
</feature>
<proteinExistence type="predicted"/>
<feature type="compositionally biased region" description="Polar residues" evidence="1">
    <location>
        <begin position="137"/>
        <end position="146"/>
    </location>
</feature>
<protein>
    <recommendedName>
        <fullName evidence="4">Tyrosine-protein phosphatase domain-containing protein</fullName>
    </recommendedName>
</protein>
<feature type="compositionally biased region" description="Low complexity" evidence="1">
    <location>
        <begin position="182"/>
        <end position="218"/>
    </location>
</feature>
<evidence type="ECO:0008006" key="4">
    <source>
        <dbReference type="Google" id="ProtNLM"/>
    </source>
</evidence>
<comment type="caution">
    <text evidence="2">The sequence shown here is derived from an EMBL/GenBank/DDBJ whole genome shotgun (WGS) entry which is preliminary data.</text>
</comment>
<dbReference type="PANTHER" id="PTHR31126">
    <property type="entry name" value="TYROSINE-PROTEIN PHOSPHATASE"/>
    <property type="match status" value="1"/>
</dbReference>
<accession>A0A177T5S7</accession>
<feature type="region of interest" description="Disordered" evidence="1">
    <location>
        <begin position="82"/>
        <end position="229"/>
    </location>
</feature>
<reference evidence="2" key="1">
    <citation type="submission" date="2016-04" db="EMBL/GenBank/DDBJ databases">
        <authorList>
            <person name="Nguyen H.D."/>
            <person name="Samba Siva P."/>
            <person name="Cullis J."/>
            <person name="Levesque C.A."/>
            <person name="Hambleton S."/>
        </authorList>
    </citation>
    <scope>NUCLEOTIDE SEQUENCE</scope>
    <source>
        <strain evidence="2">DAOMC 236416</strain>
    </source>
</reference>
<gene>
    <name evidence="2" type="ORF">A4X13_0g6734</name>
</gene>
<dbReference type="SUPFAM" id="SSF52799">
    <property type="entry name" value="(Phosphotyrosine protein) phosphatases II"/>
    <property type="match status" value="1"/>
</dbReference>
<reference evidence="2" key="2">
    <citation type="journal article" date="2019" name="IMA Fungus">
        <title>Genome sequencing and comparison of five Tilletia species to identify candidate genes for the detection of regulated species infecting wheat.</title>
        <authorList>
            <person name="Nguyen H.D.T."/>
            <person name="Sultana T."/>
            <person name="Kesanakurti P."/>
            <person name="Hambleton S."/>
        </authorList>
    </citation>
    <scope>NUCLEOTIDE SEQUENCE</scope>
    <source>
        <strain evidence="2">DAOMC 236416</strain>
    </source>
</reference>
<feature type="compositionally biased region" description="Low complexity" evidence="1">
    <location>
        <begin position="373"/>
        <end position="387"/>
    </location>
</feature>
<feature type="compositionally biased region" description="Low complexity" evidence="1">
    <location>
        <begin position="156"/>
        <end position="172"/>
    </location>
</feature>
<feature type="compositionally biased region" description="Low complexity" evidence="1">
    <location>
        <begin position="332"/>
        <end position="358"/>
    </location>
</feature>
<feature type="compositionally biased region" description="Basic residues" evidence="1">
    <location>
        <begin position="219"/>
        <end position="229"/>
    </location>
</feature>
<dbReference type="AlphaFoldDB" id="A0A177T5S7"/>
<sequence length="614" mass="62859">MPFSLASGVASGSGETTTITIAHPAHGGNNDDAESVISHHQPGPPAPPPLLLPPPAFATVAPDIYRCSSSFPTPHDIANVSVRDTRSQQQSQQQQHPSTAQGLGSSMAPTITANETIGPENKDPASSSSHTPLASSNLKPSTSSATVAPGTTGAKPTPSRTSSSSSSPFRSPALSIPSTTLQSQSQGPAQGSSTAVTPTPSSSRPRSRVNSSTSSSAPHAHHQHHPRARHISALASAAALYAPFLDSLQLRTVLVLGWERPSKTLQRYCRDRGISIVHLGLDGSRIGPPSAPAVGSGRKGTTVEKGGLSAEQSGSEGGAASNKPGSLHGQRSPVSSAASSTSTTETGGLPSSSHLGSSMFDTSKQIAPPPRPSSASSSMTSGSAPYPLHGAVPPPPIASTSSPALSSSASSSSSISYSPNPSAVPTLLSPGLGLTEVGALGITASFGSHPATQITAAAVAAATGASSTGTSMLHAKSGFAGTAGVMGCGTSTVTGSLFAASASQAGFISERMVKDGLEIILDKQNHPVMIMDTSGIQETGVLVGCLRRMQRWDFASILVEYRSFAGTRSRVVNERFIEMYDTDLTTLPPMHDLPPFFAEHLAMDEEELDRRYGF</sequence>
<feature type="compositionally biased region" description="Low complexity" evidence="1">
    <location>
        <begin position="124"/>
        <end position="136"/>
    </location>
</feature>
<dbReference type="InterPro" id="IPR004861">
    <property type="entry name" value="Siw14-like"/>
</dbReference>
<keyword evidence="3" id="KW-1185">Reference proteome</keyword>
<name>A0A177T5S7_9BASI</name>
<evidence type="ECO:0000313" key="2">
    <source>
        <dbReference type="EMBL" id="KAE8244244.1"/>
    </source>
</evidence>
<organism evidence="2 3">
    <name type="scientific">Tilletia indica</name>
    <dbReference type="NCBI Taxonomy" id="43049"/>
    <lineage>
        <taxon>Eukaryota</taxon>
        <taxon>Fungi</taxon>
        <taxon>Dikarya</taxon>
        <taxon>Basidiomycota</taxon>
        <taxon>Ustilaginomycotina</taxon>
        <taxon>Exobasidiomycetes</taxon>
        <taxon>Tilletiales</taxon>
        <taxon>Tilletiaceae</taxon>
        <taxon>Tilletia</taxon>
    </lineage>
</organism>
<dbReference type="PANTHER" id="PTHR31126:SF18">
    <property type="entry name" value="PROTEIN-TYROSINE-PHOSPHATASE"/>
    <property type="match status" value="1"/>
</dbReference>
<dbReference type="Proteomes" id="UP000077521">
    <property type="component" value="Unassembled WGS sequence"/>
</dbReference>
<feature type="compositionally biased region" description="Pro residues" evidence="1">
    <location>
        <begin position="42"/>
        <end position="54"/>
    </location>
</feature>
<feature type="region of interest" description="Disordered" evidence="1">
    <location>
        <begin position="1"/>
        <end position="54"/>
    </location>
</feature>
<dbReference type="EMBL" id="LWDF02000688">
    <property type="protein sequence ID" value="KAE8244244.1"/>
    <property type="molecule type" value="Genomic_DNA"/>
</dbReference>
<dbReference type="GO" id="GO:0016791">
    <property type="term" value="F:phosphatase activity"/>
    <property type="evidence" value="ECO:0007669"/>
    <property type="project" value="TreeGrafter"/>
</dbReference>
<dbReference type="InterPro" id="IPR029021">
    <property type="entry name" value="Prot-tyrosine_phosphatase-like"/>
</dbReference>
<dbReference type="Pfam" id="PF03162">
    <property type="entry name" value="Y_phosphatase2"/>
    <property type="match status" value="1"/>
</dbReference>
<dbReference type="Gene3D" id="3.90.190.10">
    <property type="entry name" value="Protein tyrosine phosphatase superfamily"/>
    <property type="match status" value="1"/>
</dbReference>
<feature type="compositionally biased region" description="Low complexity" evidence="1">
    <location>
        <begin position="398"/>
        <end position="420"/>
    </location>
</feature>
<evidence type="ECO:0000313" key="3">
    <source>
        <dbReference type="Proteomes" id="UP000077521"/>
    </source>
</evidence>